<evidence type="ECO:0000313" key="2">
    <source>
        <dbReference type="Proteomes" id="UP000827754"/>
    </source>
</evidence>
<accession>A0AAE9BSB2</accession>
<dbReference type="Proteomes" id="UP000827754">
    <property type="component" value="Segment"/>
</dbReference>
<protein>
    <submittedName>
        <fullName evidence="1">Uncharacterized protein</fullName>
    </submittedName>
</protein>
<evidence type="ECO:0000313" key="1">
    <source>
        <dbReference type="EMBL" id="UAW53370.1"/>
    </source>
</evidence>
<reference evidence="1 2" key="1">
    <citation type="submission" date="2021-06" db="EMBL/GenBank/DDBJ databases">
        <title>Complete genome sequence of Erwinia phage pEa_SNUABM_30.</title>
        <authorList>
            <person name="Kim S.G."/>
            <person name="Park S.C."/>
        </authorList>
    </citation>
    <scope>NUCLEOTIDE SEQUENCE [LARGE SCALE GENOMIC DNA]</scope>
</reference>
<proteinExistence type="predicted"/>
<name>A0AAE9BSB2_9CAUD</name>
<keyword evidence="2" id="KW-1185">Reference proteome</keyword>
<dbReference type="EMBL" id="MZ443778">
    <property type="protein sequence ID" value="UAW53370.1"/>
    <property type="molecule type" value="Genomic_DNA"/>
</dbReference>
<organism evidence="1 2">
    <name type="scientific">Erwinia phage pEa_SNUABM_30</name>
    <dbReference type="NCBI Taxonomy" id="2869553"/>
    <lineage>
        <taxon>Viruses</taxon>
        <taxon>Duplodnaviria</taxon>
        <taxon>Heunggongvirae</taxon>
        <taxon>Uroviricota</taxon>
        <taxon>Caudoviricetes</taxon>
        <taxon>Alexandravirus</taxon>
        <taxon>Alexandravirus SNUABM30</taxon>
    </lineage>
</organism>
<sequence>MRRFILVLNVTQAELDVRHFMQIKLNIISTLRRAACVLLVVRETKQVMCVSELTFQTASGNLKRVDFDAPRDVTAHVIKYNELMMAMANNARDLSVRHFGRQVELDTADTKRLFTQLEIIA</sequence>
<gene>
    <name evidence="1" type="ORF">pEaSNUABM30_00252</name>
</gene>